<name>A0ABV2AVA0_9EUKA</name>
<feature type="domain" description="Neurotransmitter-gated ion-channel ligand-binding" evidence="1">
    <location>
        <begin position="21"/>
        <end position="97"/>
    </location>
</feature>
<gene>
    <name evidence="2" type="ORF">MHBO_005194</name>
</gene>
<dbReference type="SUPFAM" id="SSF63712">
    <property type="entry name" value="Nicotinic receptor ligand binding domain-like"/>
    <property type="match status" value="1"/>
</dbReference>
<evidence type="ECO:0000259" key="1">
    <source>
        <dbReference type="Pfam" id="PF02931"/>
    </source>
</evidence>
<organism evidence="2 3">
    <name type="scientific">Bonamia ostreae</name>
    <dbReference type="NCBI Taxonomy" id="126728"/>
    <lineage>
        <taxon>Eukaryota</taxon>
        <taxon>Sar</taxon>
        <taxon>Rhizaria</taxon>
        <taxon>Endomyxa</taxon>
        <taxon>Ascetosporea</taxon>
        <taxon>Haplosporida</taxon>
        <taxon>Bonamia</taxon>
    </lineage>
</organism>
<dbReference type="PANTHER" id="PTHR18945">
    <property type="entry name" value="NEUROTRANSMITTER GATED ION CHANNEL"/>
    <property type="match status" value="1"/>
</dbReference>
<reference evidence="2 3" key="1">
    <citation type="journal article" date="2024" name="BMC Biol.">
        <title>Comparative genomics of Ascetosporea gives new insight into the evolutionary basis for animal parasitism in Rhizaria.</title>
        <authorList>
            <person name="Hiltunen Thoren M."/>
            <person name="Onut-Brannstrom I."/>
            <person name="Alfjorden A."/>
            <person name="Peckova H."/>
            <person name="Swords F."/>
            <person name="Hooper C."/>
            <person name="Holzer A.S."/>
            <person name="Bass D."/>
            <person name="Burki F."/>
        </authorList>
    </citation>
    <scope>NUCLEOTIDE SEQUENCE [LARGE SCALE GENOMIC DNA]</scope>
    <source>
        <strain evidence="2">20-A016</strain>
    </source>
</reference>
<protein>
    <recommendedName>
        <fullName evidence="1">Neurotransmitter-gated ion-channel ligand-binding domain-containing protein</fullName>
    </recommendedName>
</protein>
<sequence length="104" mass="12211">MDRYLENFQYNYSVEEIQIIMDSDNKNPIRVSNNGTCEYDMLDYMVTNCDTDPTYYPYDTQTCNLVIAAWGYSQNEIEFVSAATYSPFYKENGEWDLTGEDLEI</sequence>
<evidence type="ECO:0000313" key="2">
    <source>
        <dbReference type="EMBL" id="MES1923595.1"/>
    </source>
</evidence>
<proteinExistence type="predicted"/>
<dbReference type="InterPro" id="IPR006201">
    <property type="entry name" value="Neur_channel"/>
</dbReference>
<dbReference type="Pfam" id="PF02931">
    <property type="entry name" value="Neur_chan_LBD"/>
    <property type="match status" value="1"/>
</dbReference>
<dbReference type="InterPro" id="IPR006202">
    <property type="entry name" value="Neur_chan_lig-bd"/>
</dbReference>
<comment type="caution">
    <text evidence="2">The sequence shown here is derived from an EMBL/GenBank/DDBJ whole genome shotgun (WGS) entry which is preliminary data.</text>
</comment>
<dbReference type="Gene3D" id="2.70.170.10">
    <property type="entry name" value="Neurotransmitter-gated ion-channel ligand-binding domain"/>
    <property type="match status" value="1"/>
</dbReference>
<evidence type="ECO:0000313" key="3">
    <source>
        <dbReference type="Proteomes" id="UP001439008"/>
    </source>
</evidence>
<keyword evidence="3" id="KW-1185">Reference proteome</keyword>
<dbReference type="EMBL" id="JBDODL010007064">
    <property type="protein sequence ID" value="MES1923595.1"/>
    <property type="molecule type" value="Genomic_DNA"/>
</dbReference>
<dbReference type="Proteomes" id="UP001439008">
    <property type="component" value="Unassembled WGS sequence"/>
</dbReference>
<dbReference type="InterPro" id="IPR036734">
    <property type="entry name" value="Neur_chan_lig-bd_sf"/>
</dbReference>
<accession>A0ABV2AVA0</accession>